<dbReference type="PANTHER" id="PTHR11315:SF0">
    <property type="entry name" value="FOLATE GAMMA-GLUTAMYL HYDROLASE"/>
    <property type="match status" value="1"/>
</dbReference>
<evidence type="ECO:0000256" key="3">
    <source>
        <dbReference type="ARBA" id="ARBA00022525"/>
    </source>
</evidence>
<reference evidence="9" key="1">
    <citation type="submission" date="2013-07" db="EMBL/GenBank/DDBJ databases">
        <title>Midgut Transcriptome Profiling of Anoplphora glabripennis, a Lignocellulose Degrading, Wood-Boring Cerambycid.</title>
        <authorList>
            <person name="Scully E.D."/>
            <person name="Hoover K."/>
            <person name="Carlson J.E."/>
            <person name="Tien M."/>
            <person name="Geib S.M."/>
        </authorList>
    </citation>
    <scope>NUCLEOTIDE SEQUENCE</scope>
</reference>
<dbReference type="SUPFAM" id="SSF52317">
    <property type="entry name" value="Class I glutamine amidotransferase-like"/>
    <property type="match status" value="1"/>
</dbReference>
<name>V5GM31_ANOGL</name>
<dbReference type="InterPro" id="IPR029062">
    <property type="entry name" value="Class_I_gatase-like"/>
</dbReference>
<dbReference type="AlphaFoldDB" id="V5GM31"/>
<dbReference type="GO" id="GO:0046900">
    <property type="term" value="P:tetrahydrofolylpolyglutamate metabolic process"/>
    <property type="evidence" value="ECO:0007669"/>
    <property type="project" value="TreeGrafter"/>
</dbReference>
<dbReference type="GO" id="GO:0005773">
    <property type="term" value="C:vacuole"/>
    <property type="evidence" value="ECO:0007669"/>
    <property type="project" value="TreeGrafter"/>
</dbReference>
<protein>
    <recommendedName>
        <fullName evidence="7">folate gamma-glutamyl hydrolase</fullName>
        <ecNumber evidence="7">3.4.19.9</ecNumber>
    </recommendedName>
</protein>
<dbReference type="PROSITE" id="PS51273">
    <property type="entry name" value="GATASE_TYPE_1"/>
    <property type="match status" value="1"/>
</dbReference>
<dbReference type="Gene3D" id="3.40.50.880">
    <property type="match status" value="1"/>
</dbReference>
<dbReference type="PANTHER" id="PTHR11315">
    <property type="entry name" value="PROTEASE FAMILY C26 GAMMA-GLUTAMYL HYDROLASE"/>
    <property type="match status" value="1"/>
</dbReference>
<dbReference type="InterPro" id="IPR015527">
    <property type="entry name" value="Pept_C26_g-glut_hydrolase"/>
</dbReference>
<feature type="signal peptide" evidence="8">
    <location>
        <begin position="1"/>
        <end position="20"/>
    </location>
</feature>
<feature type="active site" description="Nucleophile" evidence="6 7">
    <location>
        <position position="157"/>
    </location>
</feature>
<comment type="similarity">
    <text evidence="2">Belongs to the peptidase C26 family.</text>
</comment>
<gene>
    <name evidence="9" type="primary">GGH</name>
</gene>
<dbReference type="Pfam" id="PF07722">
    <property type="entry name" value="Peptidase_C26"/>
    <property type="match status" value="1"/>
</dbReference>
<feature type="active site" evidence="7">
    <location>
        <position position="267"/>
    </location>
</feature>
<comment type="catalytic activity">
    <reaction evidence="7">
        <text>(6S)-5,6,7,8-tetrahydrofolyl-(gamma-L-Glu)(n) + (n-1) H2O = (6S)-5,6,7,8-tetrahydrofolate + (n-1) L-glutamate</text>
        <dbReference type="Rhea" id="RHEA:56784"/>
        <dbReference type="Rhea" id="RHEA-COMP:14738"/>
        <dbReference type="ChEBI" id="CHEBI:15377"/>
        <dbReference type="ChEBI" id="CHEBI:29985"/>
        <dbReference type="ChEBI" id="CHEBI:57453"/>
        <dbReference type="ChEBI" id="CHEBI:141005"/>
        <dbReference type="EC" id="3.4.19.9"/>
    </reaction>
</comment>
<evidence type="ECO:0000256" key="5">
    <source>
        <dbReference type="ARBA" id="ARBA00022801"/>
    </source>
</evidence>
<keyword evidence="4 8" id="KW-0732">Signal</keyword>
<dbReference type="GO" id="GO:0034722">
    <property type="term" value="F:gamma-glutamyl-peptidase activity"/>
    <property type="evidence" value="ECO:0007669"/>
    <property type="project" value="UniProtKB-UniRule"/>
</dbReference>
<accession>V5GM31</accession>
<dbReference type="GO" id="GO:0005576">
    <property type="term" value="C:extracellular region"/>
    <property type="evidence" value="ECO:0007669"/>
    <property type="project" value="UniProtKB-SubCell"/>
</dbReference>
<comment type="subcellular location">
    <subcellularLocation>
        <location evidence="1">Secreted</location>
        <location evidence="1">Extracellular space</location>
    </subcellularLocation>
</comment>
<dbReference type="PROSITE" id="PS51275">
    <property type="entry name" value="PEPTIDASE_C26_GGH"/>
    <property type="match status" value="1"/>
</dbReference>
<feature type="chain" id="PRO_5004734185" description="folate gamma-glutamyl hydrolase" evidence="8">
    <location>
        <begin position="21"/>
        <end position="351"/>
    </location>
</feature>
<evidence type="ECO:0000256" key="2">
    <source>
        <dbReference type="ARBA" id="ARBA00011083"/>
    </source>
</evidence>
<organism evidence="9">
    <name type="scientific">Anoplophora glabripennis</name>
    <name type="common">Asian longhorn beetle</name>
    <name type="synonym">Anoplophora nobilis</name>
    <dbReference type="NCBI Taxonomy" id="217634"/>
    <lineage>
        <taxon>Eukaryota</taxon>
        <taxon>Metazoa</taxon>
        <taxon>Ecdysozoa</taxon>
        <taxon>Arthropoda</taxon>
        <taxon>Hexapoda</taxon>
        <taxon>Insecta</taxon>
        <taxon>Pterygota</taxon>
        <taxon>Neoptera</taxon>
        <taxon>Endopterygota</taxon>
        <taxon>Coleoptera</taxon>
        <taxon>Polyphaga</taxon>
        <taxon>Cucujiformia</taxon>
        <taxon>Chrysomeloidea</taxon>
        <taxon>Cerambycidae</taxon>
        <taxon>Lamiinae</taxon>
        <taxon>Lamiini</taxon>
        <taxon>Anoplophora</taxon>
    </lineage>
</organism>
<evidence type="ECO:0000256" key="7">
    <source>
        <dbReference type="PROSITE-ProRule" id="PRU00607"/>
    </source>
</evidence>
<keyword evidence="5 7" id="KW-0378">Hydrolase</keyword>
<evidence type="ECO:0000256" key="8">
    <source>
        <dbReference type="SAM" id="SignalP"/>
    </source>
</evidence>
<dbReference type="FunFam" id="3.40.50.880:FF:000024">
    <property type="entry name" value="Folate gamma-glutamyl hydrolase"/>
    <property type="match status" value="1"/>
</dbReference>
<evidence type="ECO:0000256" key="4">
    <source>
        <dbReference type="ARBA" id="ARBA00022729"/>
    </source>
</evidence>
<dbReference type="EC" id="3.4.19.9" evidence="7"/>
<dbReference type="InterPro" id="IPR011697">
    <property type="entry name" value="Peptidase_C26"/>
</dbReference>
<dbReference type="EMBL" id="GALX01003327">
    <property type="protein sequence ID" value="JAB65139.1"/>
    <property type="molecule type" value="Transcribed_RNA"/>
</dbReference>
<sequence length="351" mass="40074">MCFLCFVLIQHALMQHQSQSEGTCAKKQVESSGDMVQDAVNDNLSPVYEKGDAPIIGILSQETYLVAKYFSEEHDSYIAASYVKFLESSGARVIPVWIGQNKDYYRRVVNYTNGILFPGGGTYFNESGGYGEAAQTIYSLAVEANNKGRYYPVWGTCLGMQVLGFVAAGEDIRVDCSLKNKAIPLDFVEGFENSRLFKKAPEDIISILNKYNVTFNYHSYCLTREVLERNGILSDWKILSTNKDEYDFEFISSMESTQYPIYGVQFHPEKNQFEFGKKQIPHDDEAVKISHYFSDFFVDECRKSPGKFPNEAMEKEAFIYNYSPKYTGRANGSFEQIYVFDKEDFDKVQLT</sequence>
<feature type="active site" description="Proton donor" evidence="6">
    <location>
        <position position="267"/>
    </location>
</feature>
<evidence type="ECO:0000256" key="1">
    <source>
        <dbReference type="ARBA" id="ARBA00004239"/>
    </source>
</evidence>
<keyword evidence="3" id="KW-0964">Secreted</keyword>
<evidence type="ECO:0000256" key="6">
    <source>
        <dbReference type="PIRSR" id="PIRSR615527-1"/>
    </source>
</evidence>
<evidence type="ECO:0000313" key="9">
    <source>
        <dbReference type="EMBL" id="JAB65139.1"/>
    </source>
</evidence>
<proteinExistence type="inferred from homology"/>